<accession>S8DU91</accession>
<protein>
    <submittedName>
        <fullName evidence="2">Uncharacterized protein</fullName>
    </submittedName>
</protein>
<dbReference type="AlphaFoldDB" id="S8DU91"/>
<name>S8DU91_FOMSC</name>
<evidence type="ECO:0000313" key="2">
    <source>
        <dbReference type="EMBL" id="EPS96691.1"/>
    </source>
</evidence>
<reference evidence="2 3" key="1">
    <citation type="journal article" date="2012" name="Science">
        <title>The Paleozoic origin of enzymatic lignin decomposition reconstructed from 31 fungal genomes.</title>
        <authorList>
            <person name="Floudas D."/>
            <person name="Binder M."/>
            <person name="Riley R."/>
            <person name="Barry K."/>
            <person name="Blanchette R.A."/>
            <person name="Henrissat B."/>
            <person name="Martinez A.T."/>
            <person name="Otillar R."/>
            <person name="Spatafora J.W."/>
            <person name="Yadav J.S."/>
            <person name="Aerts A."/>
            <person name="Benoit I."/>
            <person name="Boyd A."/>
            <person name="Carlson A."/>
            <person name="Copeland A."/>
            <person name="Coutinho P.M."/>
            <person name="de Vries R.P."/>
            <person name="Ferreira P."/>
            <person name="Findley K."/>
            <person name="Foster B."/>
            <person name="Gaskell J."/>
            <person name="Glotzer D."/>
            <person name="Gorecki P."/>
            <person name="Heitman J."/>
            <person name="Hesse C."/>
            <person name="Hori C."/>
            <person name="Igarashi K."/>
            <person name="Jurgens J.A."/>
            <person name="Kallen N."/>
            <person name="Kersten P."/>
            <person name="Kohler A."/>
            <person name="Kuees U."/>
            <person name="Kumar T.K.A."/>
            <person name="Kuo A."/>
            <person name="LaButti K."/>
            <person name="Larrondo L.F."/>
            <person name="Lindquist E."/>
            <person name="Ling A."/>
            <person name="Lombard V."/>
            <person name="Lucas S."/>
            <person name="Lundell T."/>
            <person name="Martin R."/>
            <person name="McLaughlin D.J."/>
            <person name="Morgenstern I."/>
            <person name="Morin E."/>
            <person name="Murat C."/>
            <person name="Nagy L.G."/>
            <person name="Nolan M."/>
            <person name="Ohm R.A."/>
            <person name="Patyshakuliyeva A."/>
            <person name="Rokas A."/>
            <person name="Ruiz-Duenas F.J."/>
            <person name="Sabat G."/>
            <person name="Salamov A."/>
            <person name="Samejima M."/>
            <person name="Schmutz J."/>
            <person name="Slot J.C."/>
            <person name="St John F."/>
            <person name="Stenlid J."/>
            <person name="Sun H."/>
            <person name="Sun S."/>
            <person name="Syed K."/>
            <person name="Tsang A."/>
            <person name="Wiebenga A."/>
            <person name="Young D."/>
            <person name="Pisabarro A."/>
            <person name="Eastwood D.C."/>
            <person name="Martin F."/>
            <person name="Cullen D."/>
            <person name="Grigoriev I.V."/>
            <person name="Hibbett D.S."/>
        </authorList>
    </citation>
    <scope>NUCLEOTIDE SEQUENCE</scope>
    <source>
        <strain evidence="3">FP-58527</strain>
    </source>
</reference>
<organism evidence="2 3">
    <name type="scientific">Fomitopsis schrenkii</name>
    <name type="common">Brown rot fungus</name>
    <dbReference type="NCBI Taxonomy" id="2126942"/>
    <lineage>
        <taxon>Eukaryota</taxon>
        <taxon>Fungi</taxon>
        <taxon>Dikarya</taxon>
        <taxon>Basidiomycota</taxon>
        <taxon>Agaricomycotina</taxon>
        <taxon>Agaricomycetes</taxon>
        <taxon>Polyporales</taxon>
        <taxon>Fomitopsis</taxon>
    </lineage>
</organism>
<sequence length="78" mass="8721">MSMRVTKWMRLLEGMWNEVTIWRGNECGHTDDEDDGSTSSASLQRNIASDLTRPKPSKLGVITPTATLQNISAQIQFP</sequence>
<dbReference type="EMBL" id="KE504185">
    <property type="protein sequence ID" value="EPS96691.1"/>
    <property type="molecule type" value="Genomic_DNA"/>
</dbReference>
<dbReference type="HOGENOM" id="CLU_2628518_0_0_1"/>
<dbReference type="Proteomes" id="UP000015241">
    <property type="component" value="Unassembled WGS sequence"/>
</dbReference>
<proteinExistence type="predicted"/>
<feature type="non-terminal residue" evidence="2">
    <location>
        <position position="78"/>
    </location>
</feature>
<feature type="compositionally biased region" description="Polar residues" evidence="1">
    <location>
        <begin position="37"/>
        <end position="49"/>
    </location>
</feature>
<dbReference type="InParanoid" id="S8DU91"/>
<gene>
    <name evidence="2" type="ORF">FOMPIDRAFT_1025303</name>
</gene>
<keyword evidence="3" id="KW-1185">Reference proteome</keyword>
<feature type="region of interest" description="Disordered" evidence="1">
    <location>
        <begin position="27"/>
        <end position="58"/>
    </location>
</feature>
<evidence type="ECO:0000313" key="3">
    <source>
        <dbReference type="Proteomes" id="UP000015241"/>
    </source>
</evidence>
<evidence type="ECO:0000256" key="1">
    <source>
        <dbReference type="SAM" id="MobiDB-lite"/>
    </source>
</evidence>